<dbReference type="CDD" id="cd00082">
    <property type="entry name" value="HisKA"/>
    <property type="match status" value="1"/>
</dbReference>
<dbReference type="AlphaFoldDB" id="A0A1N6F2F0"/>
<protein>
    <recommendedName>
        <fullName evidence="2">histidine kinase</fullName>
        <ecNumber evidence="2">2.7.13.3</ecNumber>
    </recommendedName>
</protein>
<feature type="domain" description="Histidine kinase" evidence="8">
    <location>
        <begin position="190"/>
        <end position="401"/>
    </location>
</feature>
<gene>
    <name evidence="9" type="ORF">SAMN05444168_1194</name>
</gene>
<evidence type="ECO:0000256" key="3">
    <source>
        <dbReference type="ARBA" id="ARBA00022553"/>
    </source>
</evidence>
<dbReference type="InterPro" id="IPR050736">
    <property type="entry name" value="Sensor_HK_Regulatory"/>
</dbReference>
<evidence type="ECO:0000313" key="9">
    <source>
        <dbReference type="EMBL" id="SIN89460.1"/>
    </source>
</evidence>
<evidence type="ECO:0000256" key="5">
    <source>
        <dbReference type="ARBA" id="ARBA00022777"/>
    </source>
</evidence>
<evidence type="ECO:0000256" key="4">
    <source>
        <dbReference type="ARBA" id="ARBA00022679"/>
    </source>
</evidence>
<keyword evidence="6" id="KW-0902">Two-component regulatory system</keyword>
<dbReference type="InterPro" id="IPR005467">
    <property type="entry name" value="His_kinase_dom"/>
</dbReference>
<dbReference type="InterPro" id="IPR003661">
    <property type="entry name" value="HisK_dim/P_dom"/>
</dbReference>
<organism evidence="9 10">
    <name type="scientific">Paraburkholderia phenazinium</name>
    <dbReference type="NCBI Taxonomy" id="60549"/>
    <lineage>
        <taxon>Bacteria</taxon>
        <taxon>Pseudomonadati</taxon>
        <taxon>Pseudomonadota</taxon>
        <taxon>Betaproteobacteria</taxon>
        <taxon>Burkholderiales</taxon>
        <taxon>Burkholderiaceae</taxon>
        <taxon>Paraburkholderia</taxon>
    </lineage>
</organism>
<dbReference type="PROSITE" id="PS50109">
    <property type="entry name" value="HIS_KIN"/>
    <property type="match status" value="1"/>
</dbReference>
<keyword evidence="7" id="KW-0175">Coiled coil</keyword>
<evidence type="ECO:0000256" key="2">
    <source>
        <dbReference type="ARBA" id="ARBA00012438"/>
    </source>
</evidence>
<evidence type="ECO:0000256" key="6">
    <source>
        <dbReference type="ARBA" id="ARBA00023012"/>
    </source>
</evidence>
<dbReference type="Gene3D" id="3.30.565.10">
    <property type="entry name" value="Histidine kinase-like ATPase, C-terminal domain"/>
    <property type="match status" value="1"/>
</dbReference>
<dbReference type="PANTHER" id="PTHR43711">
    <property type="entry name" value="TWO-COMPONENT HISTIDINE KINASE"/>
    <property type="match status" value="1"/>
</dbReference>
<evidence type="ECO:0000259" key="8">
    <source>
        <dbReference type="PROSITE" id="PS50109"/>
    </source>
</evidence>
<dbReference type="PANTHER" id="PTHR43711:SF31">
    <property type="entry name" value="HISTIDINE KINASE"/>
    <property type="match status" value="1"/>
</dbReference>
<dbReference type="Gene3D" id="1.10.287.130">
    <property type="match status" value="1"/>
</dbReference>
<proteinExistence type="predicted"/>
<dbReference type="RefSeq" id="WP_074263431.1">
    <property type="nucleotide sequence ID" value="NZ_FSRM01000001.1"/>
</dbReference>
<dbReference type="Proteomes" id="UP000184693">
    <property type="component" value="Unassembled WGS sequence"/>
</dbReference>
<dbReference type="GO" id="GO:0000155">
    <property type="term" value="F:phosphorelay sensor kinase activity"/>
    <property type="evidence" value="ECO:0007669"/>
    <property type="project" value="InterPro"/>
</dbReference>
<dbReference type="SMART" id="SM00387">
    <property type="entry name" value="HATPase_c"/>
    <property type="match status" value="1"/>
</dbReference>
<keyword evidence="4" id="KW-0808">Transferase</keyword>
<reference evidence="9 10" key="1">
    <citation type="submission" date="2016-11" db="EMBL/GenBank/DDBJ databases">
        <authorList>
            <person name="Jaros S."/>
            <person name="Januszkiewicz K."/>
            <person name="Wedrychowicz H."/>
        </authorList>
    </citation>
    <scope>NUCLEOTIDE SEQUENCE [LARGE SCALE GENOMIC DNA]</scope>
    <source>
        <strain evidence="9 10">GAS86</strain>
    </source>
</reference>
<dbReference type="SUPFAM" id="SSF55874">
    <property type="entry name" value="ATPase domain of HSP90 chaperone/DNA topoisomerase II/histidine kinase"/>
    <property type="match status" value="1"/>
</dbReference>
<dbReference type="EMBL" id="FSRM01000001">
    <property type="protein sequence ID" value="SIN89460.1"/>
    <property type="molecule type" value="Genomic_DNA"/>
</dbReference>
<feature type="coiled-coil region" evidence="7">
    <location>
        <begin position="149"/>
        <end position="176"/>
    </location>
</feature>
<dbReference type="OrthoDB" id="568844at2"/>
<evidence type="ECO:0000256" key="7">
    <source>
        <dbReference type="SAM" id="Coils"/>
    </source>
</evidence>
<name>A0A1N6F2F0_9BURK</name>
<evidence type="ECO:0000313" key="10">
    <source>
        <dbReference type="Proteomes" id="UP000184693"/>
    </source>
</evidence>
<dbReference type="Pfam" id="PF02518">
    <property type="entry name" value="HATPase_c"/>
    <property type="match status" value="1"/>
</dbReference>
<keyword evidence="5" id="KW-0418">Kinase</keyword>
<keyword evidence="3" id="KW-0597">Phosphoprotein</keyword>
<dbReference type="InterPro" id="IPR004358">
    <property type="entry name" value="Sig_transdc_His_kin-like_C"/>
</dbReference>
<dbReference type="PRINTS" id="PR00344">
    <property type="entry name" value="BCTRLSENSOR"/>
</dbReference>
<dbReference type="InterPro" id="IPR036890">
    <property type="entry name" value="HATPase_C_sf"/>
</dbReference>
<sequence length="405" mass="45602">MTDTPTGPLRGFANYLRRERLRLTNQWMKAVFGDADLVEADKLTYEQLADHLPEILDALCLALEAEDLEKVEPAIERDARMHGMVRWRQGYRIEELVRELDLFHQTLIDALDAFAETESAFTRRHEKRAGRLIAEALSLVTLMSIREVVNERDRKIDEYTGKLERANHELKFNQRLVSDLHESRMQITRSVVHDLRNFLNAFSVALALIERAPAKAEAALTLANRQAADMKQLVDQMVEYSVVLGDSSPLAVEPFDLRGLFDELVISSRPAIEAKRLRLLTAFDASLAPVISNRLKLKQVALNLLSNATKYTAAGEIELAMTRVGDGHWSIRVSDTGIGIAPSDADRVFDEFERAAGDDIPGTGLGLAIVKELCRVLHGQIHFESREGRGTTFEIRFPFELEVVS</sequence>
<dbReference type="EC" id="2.7.13.3" evidence="2"/>
<dbReference type="InterPro" id="IPR003594">
    <property type="entry name" value="HATPase_dom"/>
</dbReference>
<comment type="catalytic activity">
    <reaction evidence="1">
        <text>ATP + protein L-histidine = ADP + protein N-phospho-L-histidine.</text>
        <dbReference type="EC" id="2.7.13.3"/>
    </reaction>
</comment>
<evidence type="ECO:0000256" key="1">
    <source>
        <dbReference type="ARBA" id="ARBA00000085"/>
    </source>
</evidence>
<accession>A0A1N6F2F0</accession>